<evidence type="ECO:0000313" key="1">
    <source>
        <dbReference type="EMBL" id="KAF9455392.1"/>
    </source>
</evidence>
<evidence type="ECO:0000313" key="2">
    <source>
        <dbReference type="Proteomes" id="UP000807353"/>
    </source>
</evidence>
<dbReference type="Proteomes" id="UP000807353">
    <property type="component" value="Unassembled WGS sequence"/>
</dbReference>
<name>A0A9P6C7Z9_9AGAR</name>
<protein>
    <submittedName>
        <fullName evidence="1">Uncharacterized protein</fullName>
    </submittedName>
</protein>
<reference evidence="1" key="1">
    <citation type="submission" date="2020-11" db="EMBL/GenBank/DDBJ databases">
        <authorList>
            <consortium name="DOE Joint Genome Institute"/>
            <person name="Ahrendt S."/>
            <person name="Riley R."/>
            <person name="Andreopoulos W."/>
            <person name="Labutti K."/>
            <person name="Pangilinan J."/>
            <person name="Ruiz-Duenas F.J."/>
            <person name="Barrasa J.M."/>
            <person name="Sanchez-Garcia M."/>
            <person name="Camarero S."/>
            <person name="Miyauchi S."/>
            <person name="Serrano A."/>
            <person name="Linde D."/>
            <person name="Babiker R."/>
            <person name="Drula E."/>
            <person name="Ayuso-Fernandez I."/>
            <person name="Pacheco R."/>
            <person name="Padilla G."/>
            <person name="Ferreira P."/>
            <person name="Barriuso J."/>
            <person name="Kellner H."/>
            <person name="Castanera R."/>
            <person name="Alfaro M."/>
            <person name="Ramirez L."/>
            <person name="Pisabarro A.G."/>
            <person name="Kuo A."/>
            <person name="Tritt A."/>
            <person name="Lipzen A."/>
            <person name="He G."/>
            <person name="Yan M."/>
            <person name="Ng V."/>
            <person name="Cullen D."/>
            <person name="Martin F."/>
            <person name="Rosso M.-N."/>
            <person name="Henrissat B."/>
            <person name="Hibbett D."/>
            <person name="Martinez A.T."/>
            <person name="Grigoriev I.V."/>
        </authorList>
    </citation>
    <scope>NUCLEOTIDE SEQUENCE</scope>
    <source>
        <strain evidence="1">CBS 247.69</strain>
    </source>
</reference>
<organism evidence="1 2">
    <name type="scientific">Collybia nuda</name>
    <dbReference type="NCBI Taxonomy" id="64659"/>
    <lineage>
        <taxon>Eukaryota</taxon>
        <taxon>Fungi</taxon>
        <taxon>Dikarya</taxon>
        <taxon>Basidiomycota</taxon>
        <taxon>Agaricomycotina</taxon>
        <taxon>Agaricomycetes</taxon>
        <taxon>Agaricomycetidae</taxon>
        <taxon>Agaricales</taxon>
        <taxon>Tricholomatineae</taxon>
        <taxon>Clitocybaceae</taxon>
        <taxon>Collybia</taxon>
    </lineage>
</organism>
<keyword evidence="2" id="KW-1185">Reference proteome</keyword>
<dbReference type="EMBL" id="MU150708">
    <property type="protein sequence ID" value="KAF9455392.1"/>
    <property type="molecule type" value="Genomic_DNA"/>
</dbReference>
<dbReference type="AlphaFoldDB" id="A0A9P6C7Z9"/>
<accession>A0A9P6C7Z9</accession>
<comment type="caution">
    <text evidence="1">The sequence shown here is derived from an EMBL/GenBank/DDBJ whole genome shotgun (WGS) entry which is preliminary data.</text>
</comment>
<sequence length="100" mass="11250">MQKYTELPLPRGSRGHKERSNCACVHCKNMRTSGCINPDKCRKAGLKTLNALSEKWDPRKTDVIDEPQAAIENLDEAATIFNQDFLTRGSITNGLRVFVE</sequence>
<dbReference type="OrthoDB" id="3007206at2759"/>
<feature type="non-terminal residue" evidence="1">
    <location>
        <position position="100"/>
    </location>
</feature>
<proteinExistence type="predicted"/>
<gene>
    <name evidence="1" type="ORF">BDZ94DRAFT_1180076</name>
</gene>